<dbReference type="Proteomes" id="UP000000763">
    <property type="component" value="Chromosome 2"/>
</dbReference>
<dbReference type="EMBL" id="AP004837">
    <property type="protein sequence ID" value="BAD21860.1"/>
    <property type="molecule type" value="Genomic_DNA"/>
</dbReference>
<evidence type="ECO:0000313" key="4">
    <source>
        <dbReference type="Proteomes" id="UP000000763"/>
    </source>
</evidence>
<dbReference type="AlphaFoldDB" id="Q6K5L0"/>
<dbReference type="EMBL" id="AP005322">
    <property type="protein sequence ID" value="BAD22115.1"/>
    <property type="molecule type" value="Genomic_DNA"/>
</dbReference>
<protein>
    <submittedName>
        <fullName evidence="3">Uncharacterized protein</fullName>
    </submittedName>
</protein>
<evidence type="ECO:0000256" key="1">
    <source>
        <dbReference type="SAM" id="MobiDB-lite"/>
    </source>
</evidence>
<evidence type="ECO:0000313" key="3">
    <source>
        <dbReference type="EMBL" id="BAD22115.1"/>
    </source>
</evidence>
<organism evidence="3 4">
    <name type="scientific">Oryza sativa subsp. japonica</name>
    <name type="common">Rice</name>
    <dbReference type="NCBI Taxonomy" id="39947"/>
    <lineage>
        <taxon>Eukaryota</taxon>
        <taxon>Viridiplantae</taxon>
        <taxon>Streptophyta</taxon>
        <taxon>Embryophyta</taxon>
        <taxon>Tracheophyta</taxon>
        <taxon>Spermatophyta</taxon>
        <taxon>Magnoliopsida</taxon>
        <taxon>Liliopsida</taxon>
        <taxon>Poales</taxon>
        <taxon>Poaceae</taxon>
        <taxon>BOP clade</taxon>
        <taxon>Oryzoideae</taxon>
        <taxon>Oryzeae</taxon>
        <taxon>Oryzinae</taxon>
        <taxon>Oryza</taxon>
        <taxon>Oryza sativa</taxon>
    </lineage>
</organism>
<name>Q6K5L0_ORYSJ</name>
<reference evidence="4" key="3">
    <citation type="journal article" date="2005" name="Nature">
        <title>The map-based sequence of the rice genome.</title>
        <authorList>
            <consortium name="International rice genome sequencing project (IRGSP)"/>
            <person name="Matsumoto T."/>
            <person name="Wu J."/>
            <person name="Kanamori H."/>
            <person name="Katayose Y."/>
            <person name="Fujisawa M."/>
            <person name="Namiki N."/>
            <person name="Mizuno H."/>
            <person name="Yamamoto K."/>
            <person name="Antonio B.A."/>
            <person name="Baba T."/>
            <person name="Sakata K."/>
            <person name="Nagamura Y."/>
            <person name="Aoki H."/>
            <person name="Arikawa K."/>
            <person name="Arita K."/>
            <person name="Bito T."/>
            <person name="Chiden Y."/>
            <person name="Fujitsuka N."/>
            <person name="Fukunaka R."/>
            <person name="Hamada M."/>
            <person name="Harada C."/>
            <person name="Hayashi A."/>
            <person name="Hijishita S."/>
            <person name="Honda M."/>
            <person name="Hosokawa S."/>
            <person name="Ichikawa Y."/>
            <person name="Idonuma A."/>
            <person name="Iijima M."/>
            <person name="Ikeda M."/>
            <person name="Ikeno M."/>
            <person name="Ito K."/>
            <person name="Ito S."/>
            <person name="Ito T."/>
            <person name="Ito Y."/>
            <person name="Ito Y."/>
            <person name="Iwabuchi A."/>
            <person name="Kamiya K."/>
            <person name="Karasawa W."/>
            <person name="Kurita K."/>
            <person name="Katagiri S."/>
            <person name="Kikuta A."/>
            <person name="Kobayashi H."/>
            <person name="Kobayashi N."/>
            <person name="Machita K."/>
            <person name="Maehara T."/>
            <person name="Masukawa M."/>
            <person name="Mizubayashi T."/>
            <person name="Mukai Y."/>
            <person name="Nagasaki H."/>
            <person name="Nagata Y."/>
            <person name="Naito S."/>
            <person name="Nakashima M."/>
            <person name="Nakama Y."/>
            <person name="Nakamichi Y."/>
            <person name="Nakamura M."/>
            <person name="Meguro A."/>
            <person name="Negishi M."/>
            <person name="Ohta I."/>
            <person name="Ohta T."/>
            <person name="Okamoto M."/>
            <person name="Ono N."/>
            <person name="Saji S."/>
            <person name="Sakaguchi M."/>
            <person name="Sakai K."/>
            <person name="Shibata M."/>
            <person name="Shimokawa T."/>
            <person name="Song J."/>
            <person name="Takazaki Y."/>
            <person name="Terasawa K."/>
            <person name="Tsugane M."/>
            <person name="Tsuji K."/>
            <person name="Ueda S."/>
            <person name="Waki K."/>
            <person name="Yamagata H."/>
            <person name="Yamamoto M."/>
            <person name="Yamamoto S."/>
            <person name="Yamane H."/>
            <person name="Yoshiki S."/>
            <person name="Yoshihara R."/>
            <person name="Yukawa K."/>
            <person name="Zhong H."/>
            <person name="Yano M."/>
            <person name="Yuan Q."/>
            <person name="Ouyang S."/>
            <person name="Liu J."/>
            <person name="Jones K.M."/>
            <person name="Gansberger K."/>
            <person name="Moffat K."/>
            <person name="Hill J."/>
            <person name="Bera J."/>
            <person name="Fadrosh D."/>
            <person name="Jin S."/>
            <person name="Johri S."/>
            <person name="Kim M."/>
            <person name="Overton L."/>
            <person name="Reardon M."/>
            <person name="Tsitrin T."/>
            <person name="Vuong H."/>
            <person name="Weaver B."/>
            <person name="Ciecko A."/>
            <person name="Tallon L."/>
            <person name="Jackson J."/>
            <person name="Pai G."/>
            <person name="Aken S.V."/>
            <person name="Utterback T."/>
            <person name="Reidmuller S."/>
            <person name="Feldblyum T."/>
            <person name="Hsiao J."/>
            <person name="Zismann V."/>
            <person name="Iobst S."/>
            <person name="de Vazeille A.R."/>
            <person name="Buell C.R."/>
            <person name="Ying K."/>
            <person name="Li Y."/>
            <person name="Lu T."/>
            <person name="Huang Y."/>
            <person name="Zhao Q."/>
            <person name="Feng Q."/>
            <person name="Zhang L."/>
            <person name="Zhu J."/>
            <person name="Weng Q."/>
            <person name="Mu J."/>
            <person name="Lu Y."/>
            <person name="Fan D."/>
            <person name="Liu Y."/>
            <person name="Guan J."/>
            <person name="Zhang Y."/>
            <person name="Yu S."/>
            <person name="Liu X."/>
            <person name="Zhang Y."/>
            <person name="Hong G."/>
            <person name="Han B."/>
            <person name="Choisne N."/>
            <person name="Demange N."/>
            <person name="Orjeda G."/>
            <person name="Samain S."/>
            <person name="Cattolico L."/>
            <person name="Pelletier E."/>
            <person name="Couloux A."/>
            <person name="Segurens B."/>
            <person name="Wincker P."/>
            <person name="D'Hont A."/>
            <person name="Scarpelli C."/>
            <person name="Weissenbach J."/>
            <person name="Salanoubat M."/>
            <person name="Quetier F."/>
            <person name="Yu Y."/>
            <person name="Kim H.R."/>
            <person name="Rambo T."/>
            <person name="Currie J."/>
            <person name="Collura K."/>
            <person name="Luo M."/>
            <person name="Yang T."/>
            <person name="Ammiraju J.S.S."/>
            <person name="Engler F."/>
            <person name="Soderlund C."/>
            <person name="Wing R.A."/>
            <person name="Palmer L.E."/>
            <person name="de la Bastide M."/>
            <person name="Spiegel L."/>
            <person name="Nascimento L."/>
            <person name="Zutavern T."/>
            <person name="O'Shaughnessy A."/>
            <person name="Dike S."/>
            <person name="Dedhia N."/>
            <person name="Preston R."/>
            <person name="Balija V."/>
            <person name="McCombie W.R."/>
            <person name="Chow T."/>
            <person name="Chen H."/>
            <person name="Chung M."/>
            <person name="Chen C."/>
            <person name="Shaw J."/>
            <person name="Wu H."/>
            <person name="Hsiao K."/>
            <person name="Chao Y."/>
            <person name="Chu M."/>
            <person name="Cheng C."/>
            <person name="Hour A."/>
            <person name="Lee P."/>
            <person name="Lin S."/>
            <person name="Lin Y."/>
            <person name="Liou J."/>
            <person name="Liu S."/>
            <person name="Hsing Y."/>
            <person name="Raghuvanshi S."/>
            <person name="Mohanty A."/>
            <person name="Bharti A.K."/>
            <person name="Gaur A."/>
            <person name="Gupta V."/>
            <person name="Kumar D."/>
            <person name="Ravi V."/>
            <person name="Vij S."/>
            <person name="Kapur A."/>
            <person name="Khurana P."/>
            <person name="Khurana P."/>
            <person name="Khurana J.P."/>
            <person name="Tyagi A.K."/>
            <person name="Gaikwad K."/>
            <person name="Singh A."/>
            <person name="Dalal V."/>
            <person name="Srivastava S."/>
            <person name="Dixit A."/>
            <person name="Pal A.K."/>
            <person name="Ghazi I.A."/>
            <person name="Yadav M."/>
            <person name="Pandit A."/>
            <person name="Bhargava A."/>
            <person name="Sureshbabu K."/>
            <person name="Batra K."/>
            <person name="Sharma T.R."/>
            <person name="Mohapatra T."/>
            <person name="Singh N.K."/>
            <person name="Messing J."/>
            <person name="Nelson A.B."/>
            <person name="Fuks G."/>
            <person name="Kavchok S."/>
            <person name="Keizer G."/>
            <person name="Linton E."/>
            <person name="Llaca V."/>
            <person name="Song R."/>
            <person name="Tanyolac B."/>
            <person name="Young S."/>
            <person name="Ho-Il K."/>
            <person name="Hahn J.H."/>
            <person name="Sangsakoo G."/>
            <person name="Vanavichit A."/>
            <person name="de Mattos Luiz.A.T."/>
            <person name="Zimmer P.D."/>
            <person name="Malone G."/>
            <person name="Dellagostin O."/>
            <person name="de Oliveira A.C."/>
            <person name="Bevan M."/>
            <person name="Bancroft I."/>
            <person name="Minx P."/>
            <person name="Cordum H."/>
            <person name="Wilson R."/>
            <person name="Cheng Z."/>
            <person name="Jin W."/>
            <person name="Jiang J."/>
            <person name="Leong S.A."/>
            <person name="Iwama H."/>
            <person name="Gojobori T."/>
            <person name="Itoh T."/>
            <person name="Niimura Y."/>
            <person name="Fujii Y."/>
            <person name="Habara T."/>
            <person name="Sakai H."/>
            <person name="Sato Y."/>
            <person name="Wilson G."/>
            <person name="Kumar K."/>
            <person name="McCouch S."/>
            <person name="Juretic N."/>
            <person name="Hoen D."/>
            <person name="Wright S."/>
            <person name="Bruskiewich R."/>
            <person name="Bureau T."/>
            <person name="Miyao A."/>
            <person name="Hirochika H."/>
            <person name="Nishikawa T."/>
            <person name="Kadowaki K."/>
            <person name="Sugiura M."/>
            <person name="Burr B."/>
            <person name="Sasaki T."/>
        </authorList>
    </citation>
    <scope>NUCLEOTIDE SEQUENCE [LARGE SCALE GENOMIC DNA]</scope>
    <source>
        <strain evidence="4">cv. Nipponbare</strain>
    </source>
</reference>
<sequence length="196" mass="20743">MIDRHLLSFDFILLPCCHINLEKDKGNVPRCSVFGLLHGFPITETEQAEQPNSVRSYYSRQPEIPQLKKGRAAVVAAAASGRSSGGGERSRRQASSGGRAWLRVLMADKQAGGALESGAGGGRRRASATTSGDGGQEGTRSDGERCLRRAAAAAADAERRRAAWAAGEARHPPVLDQPTVGQGMVGWLASCMQCAN</sequence>
<gene>
    <name evidence="2" type="ORF">P0483C08.23</name>
    <name evidence="3" type="ORF">P0677G01.47</name>
</gene>
<feature type="region of interest" description="Disordered" evidence="1">
    <location>
        <begin position="113"/>
        <end position="145"/>
    </location>
</feature>
<proteinExistence type="predicted"/>
<feature type="region of interest" description="Disordered" evidence="1">
    <location>
        <begin position="75"/>
        <end position="97"/>
    </location>
</feature>
<accession>Q6K5L0</accession>
<reference evidence="3" key="2">
    <citation type="submission" date="2002-05" db="EMBL/GenBank/DDBJ databases">
        <title>Oryza sativa nipponbare(GA3) genomic DNA, chromosome 2, PAC clone:P0677G01.</title>
        <authorList>
            <person name="Sasaki T."/>
            <person name="Matsumoto T."/>
            <person name="Katayose Y."/>
        </authorList>
    </citation>
    <scope>NUCLEOTIDE SEQUENCE</scope>
</reference>
<reference evidence="2" key="1">
    <citation type="submission" date="2002-03" db="EMBL/GenBank/DDBJ databases">
        <title>Oryza sativa nipponbare(GA3) genomic DNA, chromosome 2, PAC clone:P0483C08.</title>
        <authorList>
            <person name="Sasaki T."/>
            <person name="Matsumoto T."/>
            <person name="Yamamoto K."/>
        </authorList>
    </citation>
    <scope>NUCLEOTIDE SEQUENCE</scope>
</reference>
<reference evidence="4" key="4">
    <citation type="journal article" date="2008" name="Nucleic Acids Res.">
        <title>The rice annotation project database (RAP-DB): 2008 update.</title>
        <authorList>
            <consortium name="The rice annotation project (RAP)"/>
        </authorList>
    </citation>
    <scope>GENOME REANNOTATION</scope>
    <source>
        <strain evidence="4">cv. Nipponbare</strain>
    </source>
</reference>
<evidence type="ECO:0000313" key="2">
    <source>
        <dbReference type="EMBL" id="BAD21860.1"/>
    </source>
</evidence>